<evidence type="ECO:0000256" key="1">
    <source>
        <dbReference type="ARBA" id="ARBA00009437"/>
    </source>
</evidence>
<dbReference type="InterPro" id="IPR058163">
    <property type="entry name" value="LysR-type_TF_proteobact-type"/>
</dbReference>
<evidence type="ECO:0000313" key="3">
    <source>
        <dbReference type="EMBL" id="MFB9884853.1"/>
    </source>
</evidence>
<organism evidence="3 4">
    <name type="scientific">Balneatrix alpica</name>
    <dbReference type="NCBI Taxonomy" id="75684"/>
    <lineage>
        <taxon>Bacteria</taxon>
        <taxon>Pseudomonadati</taxon>
        <taxon>Pseudomonadota</taxon>
        <taxon>Gammaproteobacteria</taxon>
        <taxon>Oceanospirillales</taxon>
        <taxon>Balneatrichaceae</taxon>
        <taxon>Balneatrix</taxon>
    </lineage>
</organism>
<dbReference type="SUPFAM" id="SSF53850">
    <property type="entry name" value="Periplasmic binding protein-like II"/>
    <property type="match status" value="1"/>
</dbReference>
<proteinExistence type="inferred from homology"/>
<dbReference type="InterPro" id="IPR036388">
    <property type="entry name" value="WH-like_DNA-bd_sf"/>
</dbReference>
<dbReference type="PANTHER" id="PTHR30537">
    <property type="entry name" value="HTH-TYPE TRANSCRIPTIONAL REGULATOR"/>
    <property type="match status" value="1"/>
</dbReference>
<dbReference type="PROSITE" id="PS50931">
    <property type="entry name" value="HTH_LYSR"/>
    <property type="match status" value="1"/>
</dbReference>
<feature type="domain" description="HTH lysR-type" evidence="2">
    <location>
        <begin position="19"/>
        <end position="76"/>
    </location>
</feature>
<sequence>MSIDKPVTKKIHGWSRHLPPLNALKAFEAAARHLSFTRAALELNVTQAAISHQVRMLEAYLDQPLFIRQHQGLVLTEAAQLWLPSLEQAFDLIDKSSRKIRRQQAQRWRVAADVWSFGVWLQPCLGALLQAFPQLDWVSDQQREVDACLQTVLLTDTQDSQCWGEQSCWLVGKAGLLQTAGERILHWGEDHALWAAWQPQLEPLQECQVLDRLALCQALQAGIGVALLPASVASELLQQTSLQGRPTELRVAWQWGTETDWPWLHELQQWLDGQKQYERQQELALKSA</sequence>
<dbReference type="InterPro" id="IPR036390">
    <property type="entry name" value="WH_DNA-bd_sf"/>
</dbReference>
<reference evidence="3 4" key="1">
    <citation type="submission" date="2024-09" db="EMBL/GenBank/DDBJ databases">
        <authorList>
            <person name="Sun Q."/>
            <person name="Mori K."/>
        </authorList>
    </citation>
    <scope>NUCLEOTIDE SEQUENCE [LARGE SCALE GENOMIC DNA]</scope>
    <source>
        <strain evidence="3 4">ATCC 51285</strain>
    </source>
</reference>
<comment type="similarity">
    <text evidence="1">Belongs to the LysR transcriptional regulatory family.</text>
</comment>
<dbReference type="RefSeq" id="WP_051527769.1">
    <property type="nucleotide sequence ID" value="NZ_JAUESS010000002.1"/>
</dbReference>
<protein>
    <submittedName>
        <fullName evidence="3">LysR family transcriptional regulator</fullName>
    </submittedName>
</protein>
<evidence type="ECO:0000259" key="2">
    <source>
        <dbReference type="PROSITE" id="PS50931"/>
    </source>
</evidence>
<dbReference type="InterPro" id="IPR000847">
    <property type="entry name" value="LysR_HTH_N"/>
</dbReference>
<dbReference type="Proteomes" id="UP001589628">
    <property type="component" value="Unassembled WGS sequence"/>
</dbReference>
<accession>A0ABV5Z6F0</accession>
<dbReference type="PRINTS" id="PR00039">
    <property type="entry name" value="HTHLYSR"/>
</dbReference>
<gene>
    <name evidence="3" type="ORF">ACFFLH_00285</name>
</gene>
<comment type="caution">
    <text evidence="3">The sequence shown here is derived from an EMBL/GenBank/DDBJ whole genome shotgun (WGS) entry which is preliminary data.</text>
</comment>
<dbReference type="PANTHER" id="PTHR30537:SF26">
    <property type="entry name" value="GLYCINE CLEAVAGE SYSTEM TRANSCRIPTIONAL ACTIVATOR"/>
    <property type="match status" value="1"/>
</dbReference>
<dbReference type="EMBL" id="JBHLZN010000001">
    <property type="protein sequence ID" value="MFB9884853.1"/>
    <property type="molecule type" value="Genomic_DNA"/>
</dbReference>
<dbReference type="Gene3D" id="1.10.10.10">
    <property type="entry name" value="Winged helix-like DNA-binding domain superfamily/Winged helix DNA-binding domain"/>
    <property type="match status" value="1"/>
</dbReference>
<keyword evidence="4" id="KW-1185">Reference proteome</keyword>
<name>A0ABV5Z6F0_9GAMM</name>
<evidence type="ECO:0000313" key="4">
    <source>
        <dbReference type="Proteomes" id="UP001589628"/>
    </source>
</evidence>
<dbReference type="Pfam" id="PF00126">
    <property type="entry name" value="HTH_1"/>
    <property type="match status" value="1"/>
</dbReference>
<dbReference type="SUPFAM" id="SSF46785">
    <property type="entry name" value="Winged helix' DNA-binding domain"/>
    <property type="match status" value="1"/>
</dbReference>